<dbReference type="InterPro" id="IPR052343">
    <property type="entry name" value="Retrotransposon-Effector_Assoc"/>
</dbReference>
<dbReference type="PANTHER" id="PTHR46890:SF48">
    <property type="entry name" value="RNA-DIRECTED DNA POLYMERASE"/>
    <property type="match status" value="1"/>
</dbReference>
<evidence type="ECO:0000313" key="3">
    <source>
        <dbReference type="Proteomes" id="UP001281410"/>
    </source>
</evidence>
<organism evidence="2 3">
    <name type="scientific">Dipteronia sinensis</name>
    <dbReference type="NCBI Taxonomy" id="43782"/>
    <lineage>
        <taxon>Eukaryota</taxon>
        <taxon>Viridiplantae</taxon>
        <taxon>Streptophyta</taxon>
        <taxon>Embryophyta</taxon>
        <taxon>Tracheophyta</taxon>
        <taxon>Spermatophyta</taxon>
        <taxon>Magnoliopsida</taxon>
        <taxon>eudicotyledons</taxon>
        <taxon>Gunneridae</taxon>
        <taxon>Pentapetalae</taxon>
        <taxon>rosids</taxon>
        <taxon>malvids</taxon>
        <taxon>Sapindales</taxon>
        <taxon>Sapindaceae</taxon>
        <taxon>Hippocastanoideae</taxon>
        <taxon>Acereae</taxon>
        <taxon>Dipteronia</taxon>
    </lineage>
</organism>
<dbReference type="AlphaFoldDB" id="A0AAE0E420"/>
<dbReference type="InterPro" id="IPR000477">
    <property type="entry name" value="RT_dom"/>
</dbReference>
<proteinExistence type="predicted"/>
<dbReference type="Pfam" id="PF00078">
    <property type="entry name" value="RVT_1"/>
    <property type="match status" value="1"/>
</dbReference>
<dbReference type="PANTHER" id="PTHR46890">
    <property type="entry name" value="NON-LTR RETROLELEMENT REVERSE TRANSCRIPTASE-LIKE PROTEIN-RELATED"/>
    <property type="match status" value="1"/>
</dbReference>
<dbReference type="EMBL" id="JANJYJ010000006">
    <property type="protein sequence ID" value="KAK3205424.1"/>
    <property type="molecule type" value="Genomic_DNA"/>
</dbReference>
<protein>
    <recommendedName>
        <fullName evidence="1">Reverse transcriptase domain-containing protein</fullName>
    </recommendedName>
</protein>
<evidence type="ECO:0000313" key="2">
    <source>
        <dbReference type="EMBL" id="KAK3205424.1"/>
    </source>
</evidence>
<evidence type="ECO:0000259" key="1">
    <source>
        <dbReference type="Pfam" id="PF00078"/>
    </source>
</evidence>
<accession>A0AAE0E420</accession>
<dbReference type="Proteomes" id="UP001281410">
    <property type="component" value="Unassembled WGS sequence"/>
</dbReference>
<reference evidence="2" key="1">
    <citation type="journal article" date="2023" name="Plant J.">
        <title>Genome sequences and population genomics provide insights into the demographic history, inbreeding, and mutation load of two 'living fossil' tree species of Dipteronia.</title>
        <authorList>
            <person name="Feng Y."/>
            <person name="Comes H.P."/>
            <person name="Chen J."/>
            <person name="Zhu S."/>
            <person name="Lu R."/>
            <person name="Zhang X."/>
            <person name="Li P."/>
            <person name="Qiu J."/>
            <person name="Olsen K.M."/>
            <person name="Qiu Y."/>
        </authorList>
    </citation>
    <scope>NUCLEOTIDE SEQUENCE</scope>
    <source>
        <strain evidence="2">NBL</strain>
    </source>
</reference>
<sequence length="288" mass="32937">MGSWKAIHGIECKLEKMMVKDEAYWKQRSMVNWLKGGNRNTKFYNWKASSRKQMVFCGSTVDQVIACLQPQLSQCACRFLDEAFTSEKILKAVFDMVPTKALGPDGLPALFYHKFWDIVWPKVIASLAYFNEGGSFQCVNDTLICLIPKGPSVQRIIKYLPISICNVIYKIMAKAMSNRLQCVIGEVVLDSQSVFIPGRLITDNVNIGHECIQVMQTKRRKKGSVELKLAMSKAYNRVEWCFVEKIMLKLGFSERWVRLVMRCVSTVTYSFLVNVTVYGTVRPNRGLR</sequence>
<keyword evidence="3" id="KW-1185">Reference proteome</keyword>
<gene>
    <name evidence="2" type="ORF">Dsin_019470</name>
</gene>
<feature type="domain" description="Reverse transcriptase" evidence="1">
    <location>
        <begin position="151"/>
        <end position="272"/>
    </location>
</feature>
<name>A0AAE0E420_9ROSI</name>
<comment type="caution">
    <text evidence="2">The sequence shown here is derived from an EMBL/GenBank/DDBJ whole genome shotgun (WGS) entry which is preliminary data.</text>
</comment>